<sequence length="239" mass="26054">MQEITLYRSQAGPWKCGRLLSPSIPACHPLYFPLLLFSTPQFRAVELQGTKGATQPYGSTRRANRVHSLCTVFLFKGWCCSLLAACGLHCTIPWRQAATPPTSSSPLPPSPMLVQPGTLAGDILTRGADAKICFGEAGGKGTFFLASPCNSLLVAWCEDACRHCTGHGITPPESKSRGLRLGISFHVGLRRNHWIGLCICGTDSYRAIAEILSRRKGMTLHCGKRREEGFHPQTVCCQL</sequence>
<accession>A0AA39XFR7</accession>
<keyword evidence="2" id="KW-1185">Reference proteome</keyword>
<protein>
    <submittedName>
        <fullName evidence="1">Uncharacterized protein</fullName>
    </submittedName>
</protein>
<dbReference type="AlphaFoldDB" id="A0AA39XFR7"/>
<name>A0AA39XFR7_9PEZI</name>
<evidence type="ECO:0000313" key="2">
    <source>
        <dbReference type="Proteomes" id="UP001175000"/>
    </source>
</evidence>
<gene>
    <name evidence="1" type="ORF">B0T14DRAFT_55494</name>
</gene>
<dbReference type="Proteomes" id="UP001175000">
    <property type="component" value="Unassembled WGS sequence"/>
</dbReference>
<proteinExistence type="predicted"/>
<comment type="caution">
    <text evidence="1">The sequence shown here is derived from an EMBL/GenBank/DDBJ whole genome shotgun (WGS) entry which is preliminary data.</text>
</comment>
<organism evidence="1 2">
    <name type="scientific">Immersiella caudata</name>
    <dbReference type="NCBI Taxonomy" id="314043"/>
    <lineage>
        <taxon>Eukaryota</taxon>
        <taxon>Fungi</taxon>
        <taxon>Dikarya</taxon>
        <taxon>Ascomycota</taxon>
        <taxon>Pezizomycotina</taxon>
        <taxon>Sordariomycetes</taxon>
        <taxon>Sordariomycetidae</taxon>
        <taxon>Sordariales</taxon>
        <taxon>Lasiosphaeriaceae</taxon>
        <taxon>Immersiella</taxon>
    </lineage>
</organism>
<evidence type="ECO:0000313" key="1">
    <source>
        <dbReference type="EMBL" id="KAK0633167.1"/>
    </source>
</evidence>
<dbReference type="EMBL" id="JAULSU010000001">
    <property type="protein sequence ID" value="KAK0633167.1"/>
    <property type="molecule type" value="Genomic_DNA"/>
</dbReference>
<reference evidence="1" key="1">
    <citation type="submission" date="2023-06" db="EMBL/GenBank/DDBJ databases">
        <title>Genome-scale phylogeny and comparative genomics of the fungal order Sordariales.</title>
        <authorList>
            <consortium name="Lawrence Berkeley National Laboratory"/>
            <person name="Hensen N."/>
            <person name="Bonometti L."/>
            <person name="Westerberg I."/>
            <person name="Brannstrom I.O."/>
            <person name="Guillou S."/>
            <person name="Cros-Aarteil S."/>
            <person name="Calhoun S."/>
            <person name="Haridas S."/>
            <person name="Kuo A."/>
            <person name="Mondo S."/>
            <person name="Pangilinan J."/>
            <person name="Riley R."/>
            <person name="Labutti K."/>
            <person name="Andreopoulos B."/>
            <person name="Lipzen A."/>
            <person name="Chen C."/>
            <person name="Yanf M."/>
            <person name="Daum C."/>
            <person name="Ng V."/>
            <person name="Clum A."/>
            <person name="Steindorff A."/>
            <person name="Ohm R."/>
            <person name="Martin F."/>
            <person name="Silar P."/>
            <person name="Natvig D."/>
            <person name="Lalanne C."/>
            <person name="Gautier V."/>
            <person name="Ament-Velasquez S.L."/>
            <person name="Kruys A."/>
            <person name="Hutchinson M.I."/>
            <person name="Powell A.J."/>
            <person name="Barry K."/>
            <person name="Miller A.N."/>
            <person name="Grigoriev I.V."/>
            <person name="Debuchy R."/>
            <person name="Gladieux P."/>
            <person name="Thoren M.H."/>
            <person name="Johannesson H."/>
        </authorList>
    </citation>
    <scope>NUCLEOTIDE SEQUENCE</scope>
    <source>
        <strain evidence="1">CBS 606.72</strain>
    </source>
</reference>